<name>A0ABX1GBR4_9GAMM</name>
<comment type="caution">
    <text evidence="1">The sequence shown here is derived from an EMBL/GenBank/DDBJ whole genome shotgun (WGS) entry which is preliminary data.</text>
</comment>
<dbReference type="RefSeq" id="WP_168449097.1">
    <property type="nucleotide sequence ID" value="NZ_JAAWWK010000001.1"/>
</dbReference>
<sequence>MLAGNTLRRSDYRSANTLFMYENNDIDTLILAGRRSVWPRLAQIRNSLRPSQQLDELLIKFDQPSGLQRYMIR</sequence>
<dbReference type="Proteomes" id="UP000765845">
    <property type="component" value="Unassembled WGS sequence"/>
</dbReference>
<proteinExistence type="predicted"/>
<reference evidence="1 2" key="1">
    <citation type="submission" date="2020-04" db="EMBL/GenBank/DDBJ databases">
        <authorList>
            <person name="Yoon J."/>
        </authorList>
    </citation>
    <scope>NUCLEOTIDE SEQUENCE [LARGE SCALE GENOMIC DNA]</scope>
    <source>
        <strain evidence="1 2">KMU-166</strain>
    </source>
</reference>
<organism evidence="1 2">
    <name type="scientific">Spongiibacter thalassae</name>
    <dbReference type="NCBI Taxonomy" id="2721624"/>
    <lineage>
        <taxon>Bacteria</taxon>
        <taxon>Pseudomonadati</taxon>
        <taxon>Pseudomonadota</taxon>
        <taxon>Gammaproteobacteria</taxon>
        <taxon>Cellvibrionales</taxon>
        <taxon>Spongiibacteraceae</taxon>
        <taxon>Spongiibacter</taxon>
    </lineage>
</organism>
<dbReference type="EMBL" id="JAAWWK010000001">
    <property type="protein sequence ID" value="NKI16585.1"/>
    <property type="molecule type" value="Genomic_DNA"/>
</dbReference>
<protein>
    <submittedName>
        <fullName evidence="1">Uncharacterized protein</fullName>
    </submittedName>
</protein>
<accession>A0ABX1GBR4</accession>
<gene>
    <name evidence="1" type="ORF">HCU74_04020</name>
</gene>
<evidence type="ECO:0000313" key="1">
    <source>
        <dbReference type="EMBL" id="NKI16585.1"/>
    </source>
</evidence>
<evidence type="ECO:0000313" key="2">
    <source>
        <dbReference type="Proteomes" id="UP000765845"/>
    </source>
</evidence>
<keyword evidence="2" id="KW-1185">Reference proteome</keyword>